<accession>A0ABD1W5E6</accession>
<reference evidence="2" key="1">
    <citation type="submission" date="2024-07" db="EMBL/GenBank/DDBJ databases">
        <title>Two chromosome-level genome assemblies of Korean endemic species Abeliophyllum distichum and Forsythia ovata (Oleaceae).</title>
        <authorList>
            <person name="Jang H."/>
        </authorList>
    </citation>
    <scope>NUCLEOTIDE SEQUENCE [LARGE SCALE GENOMIC DNA]</scope>
</reference>
<evidence type="ECO:0000313" key="1">
    <source>
        <dbReference type="EMBL" id="KAL2544705.1"/>
    </source>
</evidence>
<dbReference type="EMBL" id="JBFOLJ010000004">
    <property type="protein sequence ID" value="KAL2544705.1"/>
    <property type="molecule type" value="Genomic_DNA"/>
</dbReference>
<name>A0ABD1W5E6_9LAMI</name>
<evidence type="ECO:0000313" key="2">
    <source>
        <dbReference type="Proteomes" id="UP001604277"/>
    </source>
</evidence>
<dbReference type="Proteomes" id="UP001604277">
    <property type="component" value="Unassembled WGS sequence"/>
</dbReference>
<proteinExistence type="predicted"/>
<gene>
    <name evidence="1" type="ORF">Fot_13938</name>
</gene>
<comment type="caution">
    <text evidence="1">The sequence shown here is derived from an EMBL/GenBank/DDBJ whole genome shotgun (WGS) entry which is preliminary data.</text>
</comment>
<keyword evidence="2" id="KW-1185">Reference proteome</keyword>
<sequence length="100" mass="10847">MVELECHLSKSAGRRTFPIGGIAQQKKEANAVMDVIHKQQQQQESGLERAPLVLVQTGAIYADDGTLPCCSNPVLHWGEDEGAIPLGDIFMTQVATSRKS</sequence>
<dbReference type="AlphaFoldDB" id="A0ABD1W5E6"/>
<organism evidence="1 2">
    <name type="scientific">Forsythia ovata</name>
    <dbReference type="NCBI Taxonomy" id="205694"/>
    <lineage>
        <taxon>Eukaryota</taxon>
        <taxon>Viridiplantae</taxon>
        <taxon>Streptophyta</taxon>
        <taxon>Embryophyta</taxon>
        <taxon>Tracheophyta</taxon>
        <taxon>Spermatophyta</taxon>
        <taxon>Magnoliopsida</taxon>
        <taxon>eudicotyledons</taxon>
        <taxon>Gunneridae</taxon>
        <taxon>Pentapetalae</taxon>
        <taxon>asterids</taxon>
        <taxon>lamiids</taxon>
        <taxon>Lamiales</taxon>
        <taxon>Oleaceae</taxon>
        <taxon>Forsythieae</taxon>
        <taxon>Forsythia</taxon>
    </lineage>
</organism>
<protein>
    <submittedName>
        <fullName evidence="1">Uncharacterized protein</fullName>
    </submittedName>
</protein>